<gene>
    <name evidence="1" type="ORF">CS022_04080</name>
</gene>
<keyword evidence="2" id="KW-1185">Reference proteome</keyword>
<dbReference type="Proteomes" id="UP000290287">
    <property type="component" value="Unassembled WGS sequence"/>
</dbReference>
<dbReference type="AlphaFoldDB" id="A0A4Q0YSM6"/>
<protein>
    <submittedName>
        <fullName evidence="1">DUF1289 domain-containing protein</fullName>
    </submittedName>
</protein>
<dbReference type="Pfam" id="PF06945">
    <property type="entry name" value="DUF1289"/>
    <property type="match status" value="1"/>
</dbReference>
<organism evidence="1 2">
    <name type="scientific">Veronia nyctiphanis</name>
    <dbReference type="NCBI Taxonomy" id="1278244"/>
    <lineage>
        <taxon>Bacteria</taxon>
        <taxon>Pseudomonadati</taxon>
        <taxon>Pseudomonadota</taxon>
        <taxon>Gammaproteobacteria</taxon>
        <taxon>Vibrionales</taxon>
        <taxon>Vibrionaceae</taxon>
        <taxon>Veronia</taxon>
    </lineage>
</organism>
<dbReference type="InterPro" id="IPR010710">
    <property type="entry name" value="DUF1289"/>
</dbReference>
<accession>A0A4Q0YSM6</accession>
<dbReference type="EMBL" id="PEIB01000003">
    <property type="protein sequence ID" value="RXJ74247.1"/>
    <property type="molecule type" value="Genomic_DNA"/>
</dbReference>
<comment type="caution">
    <text evidence="1">The sequence shown here is derived from an EMBL/GenBank/DDBJ whole genome shotgun (WGS) entry which is preliminary data.</text>
</comment>
<dbReference type="RefSeq" id="WP_129121209.1">
    <property type="nucleotide sequence ID" value="NZ_PEIB01000003.1"/>
</dbReference>
<reference evidence="1 2" key="1">
    <citation type="submission" date="2017-10" db="EMBL/GenBank/DDBJ databases">
        <title>Nyctiphanis sp. nov., isolated from the stomach of the euphausiid Nyctiphanes simplex (Hansen, 1911) in the Gulf of California.</title>
        <authorList>
            <person name="Gomez-Gil B."/>
            <person name="Aguilar-Mendez M."/>
            <person name="Lopez-Cortes A."/>
            <person name="Gomez-Gutierrez J."/>
            <person name="Roque A."/>
            <person name="Lang E."/>
            <person name="Gonzalez-Castillo A."/>
        </authorList>
    </citation>
    <scope>NUCLEOTIDE SEQUENCE [LARGE SCALE GENOMIC DNA]</scope>
    <source>
        <strain evidence="1 2">CAIM 600</strain>
    </source>
</reference>
<evidence type="ECO:0000313" key="1">
    <source>
        <dbReference type="EMBL" id="RXJ74247.1"/>
    </source>
</evidence>
<dbReference type="PANTHER" id="PTHR35175">
    <property type="entry name" value="DUF1289 DOMAIN-CONTAINING PROTEIN"/>
    <property type="match status" value="1"/>
</dbReference>
<sequence>MEQLDFFDVPSPCVGVCQVNNKGYCKGCFRSRDERFHWNDFNNDQRRHVVRLCRQRYNRILRSKQAKQNAIKVVEEVSPQQSLFDDL</sequence>
<dbReference type="OrthoDB" id="8911262at2"/>
<evidence type="ECO:0000313" key="2">
    <source>
        <dbReference type="Proteomes" id="UP000290287"/>
    </source>
</evidence>
<proteinExistence type="predicted"/>
<dbReference type="PANTHER" id="PTHR35175:SF1">
    <property type="entry name" value="OXIDOREDUCTASE"/>
    <property type="match status" value="1"/>
</dbReference>
<name>A0A4Q0YSM6_9GAMM</name>